<dbReference type="GO" id="GO:0006189">
    <property type="term" value="P:'de novo' IMP biosynthetic process"/>
    <property type="evidence" value="ECO:0007669"/>
    <property type="project" value="UniProtKB-UniPathway"/>
</dbReference>
<reference evidence="13 14" key="1">
    <citation type="submission" date="2011-07" db="EMBL/GenBank/DDBJ databases">
        <authorList>
            <person name="Coyne R."/>
            <person name="Brami D."/>
            <person name="Johnson J."/>
            <person name="Hostetler J."/>
            <person name="Hannick L."/>
            <person name="Clark T."/>
            <person name="Cassidy-Hanley D."/>
            <person name="Inman J."/>
        </authorList>
    </citation>
    <scope>NUCLEOTIDE SEQUENCE [LARGE SCALE GENOMIC DNA]</scope>
    <source>
        <strain evidence="13 14">G5</strain>
    </source>
</reference>
<organism evidence="13 14">
    <name type="scientific">Ichthyophthirius multifiliis</name>
    <name type="common">White spot disease agent</name>
    <name type="synonym">Ich</name>
    <dbReference type="NCBI Taxonomy" id="5932"/>
    <lineage>
        <taxon>Eukaryota</taxon>
        <taxon>Sar</taxon>
        <taxon>Alveolata</taxon>
        <taxon>Ciliophora</taxon>
        <taxon>Intramacronucleata</taxon>
        <taxon>Oligohymenophorea</taxon>
        <taxon>Hymenostomatida</taxon>
        <taxon>Ophryoglenina</taxon>
        <taxon>Ichthyophthirius</taxon>
    </lineage>
</organism>
<dbReference type="SUPFAM" id="SSF48557">
    <property type="entry name" value="L-aspartase-like"/>
    <property type="match status" value="1"/>
</dbReference>
<dbReference type="PROSITE" id="PS00163">
    <property type="entry name" value="FUMARATE_LYASES"/>
    <property type="match status" value="1"/>
</dbReference>
<dbReference type="STRING" id="857967.G0R4H1"/>
<dbReference type="eggNOG" id="KOG2700">
    <property type="taxonomic scope" value="Eukaryota"/>
</dbReference>
<dbReference type="UniPathway" id="UPA00075">
    <property type="reaction ID" value="UER00336"/>
</dbReference>
<feature type="transmembrane region" description="Helical" evidence="10">
    <location>
        <begin position="529"/>
        <end position="548"/>
    </location>
</feature>
<dbReference type="Pfam" id="PF08328">
    <property type="entry name" value="ASL_C"/>
    <property type="match status" value="1"/>
</dbReference>
<dbReference type="EMBL" id="GL984346">
    <property type="protein sequence ID" value="EGR27622.1"/>
    <property type="molecule type" value="Genomic_DNA"/>
</dbReference>
<protein>
    <recommendedName>
        <fullName evidence="5 9">Adenylosuccinate lyase</fullName>
        <shortName evidence="9">ASL</shortName>
        <ecNumber evidence="4 9">4.3.2.2</ecNumber>
    </recommendedName>
    <alternativeName>
        <fullName evidence="8 9">Adenylosuccinase</fullName>
    </alternativeName>
</protein>
<dbReference type="NCBIfam" id="TIGR00928">
    <property type="entry name" value="purB"/>
    <property type="match status" value="1"/>
</dbReference>
<dbReference type="GO" id="GO:0004018">
    <property type="term" value="F:N6-(1,2-dicarboxyethyl)AMP AMP-lyase (fumarate-forming) activity"/>
    <property type="evidence" value="ECO:0007669"/>
    <property type="project" value="InterPro"/>
</dbReference>
<dbReference type="PANTHER" id="PTHR43411:SF1">
    <property type="entry name" value="ADENYLOSUCCINATE LYASE"/>
    <property type="match status" value="1"/>
</dbReference>
<dbReference type="InParanoid" id="G0R4H1"/>
<evidence type="ECO:0000256" key="7">
    <source>
        <dbReference type="ARBA" id="ARBA00023239"/>
    </source>
</evidence>
<dbReference type="GeneID" id="14903702"/>
<comment type="pathway">
    <text evidence="2 9">Purine metabolism; AMP biosynthesis via de novo pathway; AMP from IMP: step 2/2.</text>
</comment>
<dbReference type="OrthoDB" id="406045at2759"/>
<dbReference type="EC" id="4.3.2.2" evidence="4 9"/>
<dbReference type="Gene3D" id="1.20.200.10">
    <property type="entry name" value="Fumarase/aspartase (Central domain)"/>
    <property type="match status" value="1"/>
</dbReference>
<evidence type="ECO:0000313" key="13">
    <source>
        <dbReference type="EMBL" id="EGR27622.1"/>
    </source>
</evidence>
<dbReference type="RefSeq" id="XP_004025074.1">
    <property type="nucleotide sequence ID" value="XM_004025025.1"/>
</dbReference>
<evidence type="ECO:0000256" key="8">
    <source>
        <dbReference type="ARBA" id="ARBA00030717"/>
    </source>
</evidence>
<keyword evidence="10" id="KW-0472">Membrane</keyword>
<keyword evidence="10" id="KW-1133">Transmembrane helix</keyword>
<dbReference type="NCBIfam" id="NF006764">
    <property type="entry name" value="PRK09285.1"/>
    <property type="match status" value="1"/>
</dbReference>
<accession>G0R4H1</accession>
<dbReference type="AlphaFoldDB" id="G0R4H1"/>
<evidence type="ECO:0000256" key="4">
    <source>
        <dbReference type="ARBA" id="ARBA00012339"/>
    </source>
</evidence>
<evidence type="ECO:0000256" key="9">
    <source>
        <dbReference type="RuleBase" id="RU361172"/>
    </source>
</evidence>
<dbReference type="OMA" id="NNWAVVA"/>
<feature type="domain" description="Fumarate lyase N-terminal" evidence="11">
    <location>
        <begin position="67"/>
        <end position="384"/>
    </location>
</feature>
<dbReference type="Pfam" id="PF00206">
    <property type="entry name" value="Lyase_1"/>
    <property type="match status" value="1"/>
</dbReference>
<dbReference type="InterPro" id="IPR013539">
    <property type="entry name" value="PurB_C"/>
</dbReference>
<evidence type="ECO:0000256" key="5">
    <source>
        <dbReference type="ARBA" id="ARBA00017058"/>
    </source>
</evidence>
<dbReference type="InterPro" id="IPR024083">
    <property type="entry name" value="Fumarase/histidase_N"/>
</dbReference>
<feature type="domain" description="Adenylosuccinate lyase PurB C-terminal" evidence="12">
    <location>
        <begin position="403"/>
        <end position="495"/>
    </location>
</feature>
<gene>
    <name evidence="13" type="ORF">IMG5_192770</name>
</gene>
<name>G0R4H1_ICHMU</name>
<dbReference type="InterPro" id="IPR020557">
    <property type="entry name" value="Fumarate_lyase_CS"/>
</dbReference>
<dbReference type="InterPro" id="IPR047136">
    <property type="entry name" value="PurB_bact"/>
</dbReference>
<keyword evidence="10" id="KW-0812">Transmembrane</keyword>
<feature type="transmembrane region" description="Helical" evidence="10">
    <location>
        <begin position="568"/>
        <end position="584"/>
    </location>
</feature>
<proteinExistence type="inferred from homology"/>
<dbReference type="Proteomes" id="UP000008983">
    <property type="component" value="Unassembled WGS sequence"/>
</dbReference>
<comment type="catalytic activity">
    <reaction evidence="9">
        <text>(2S)-2-[5-amino-1-(5-phospho-beta-D-ribosyl)imidazole-4-carboxamido]succinate = 5-amino-1-(5-phospho-beta-D-ribosyl)imidazole-4-carboxamide + fumarate</text>
        <dbReference type="Rhea" id="RHEA:23920"/>
        <dbReference type="ChEBI" id="CHEBI:29806"/>
        <dbReference type="ChEBI" id="CHEBI:58443"/>
        <dbReference type="ChEBI" id="CHEBI:58475"/>
        <dbReference type="EC" id="4.3.2.2"/>
    </reaction>
</comment>
<dbReference type="InterPro" id="IPR004769">
    <property type="entry name" value="Pur_lyase"/>
</dbReference>
<keyword evidence="7 9" id="KW-0456">Lyase</keyword>
<evidence type="ECO:0000256" key="6">
    <source>
        <dbReference type="ARBA" id="ARBA00022755"/>
    </source>
</evidence>
<evidence type="ECO:0000256" key="2">
    <source>
        <dbReference type="ARBA" id="ARBA00004734"/>
    </source>
</evidence>
<dbReference type="UniPathway" id="UPA00074">
    <property type="reaction ID" value="UER00132"/>
</dbReference>
<dbReference type="GO" id="GO:0044208">
    <property type="term" value="P:'de novo' AMP biosynthetic process"/>
    <property type="evidence" value="ECO:0007669"/>
    <property type="project" value="UniProtKB-UniPathway"/>
</dbReference>
<dbReference type="InterPro" id="IPR008948">
    <property type="entry name" value="L-Aspartase-like"/>
</dbReference>
<dbReference type="GO" id="GO:0070626">
    <property type="term" value="F:(S)-2-(5-amino-1-(5-phospho-D-ribosyl)imidazole-4-carboxamido) succinate lyase (fumarate-forming) activity"/>
    <property type="evidence" value="ECO:0007669"/>
    <property type="project" value="RHEA"/>
</dbReference>
<evidence type="ECO:0000259" key="12">
    <source>
        <dbReference type="Pfam" id="PF08328"/>
    </source>
</evidence>
<dbReference type="FunCoup" id="G0R4H1">
    <property type="interactions" value="397"/>
</dbReference>
<evidence type="ECO:0000256" key="1">
    <source>
        <dbReference type="ARBA" id="ARBA00004706"/>
    </source>
</evidence>
<keyword evidence="14" id="KW-1185">Reference proteome</keyword>
<evidence type="ECO:0000256" key="10">
    <source>
        <dbReference type="SAM" id="Phobius"/>
    </source>
</evidence>
<evidence type="ECO:0000259" key="11">
    <source>
        <dbReference type="Pfam" id="PF00206"/>
    </source>
</evidence>
<dbReference type="Gene3D" id="1.10.275.10">
    <property type="entry name" value="Fumarase/aspartase (N-terminal domain)"/>
    <property type="match status" value="1"/>
</dbReference>
<evidence type="ECO:0000313" key="14">
    <source>
        <dbReference type="Proteomes" id="UP000008983"/>
    </source>
</evidence>
<feature type="transmembrane region" description="Helical" evidence="10">
    <location>
        <begin position="21"/>
        <end position="40"/>
    </location>
</feature>
<dbReference type="Gene3D" id="1.10.40.30">
    <property type="entry name" value="Fumarase/aspartase (C-terminal domain)"/>
    <property type="match status" value="1"/>
</dbReference>
<sequence>MRRIIKNSLQLNQYFSKEYNLVYKNFILYILLIAFIKLKFNKNNIKGNKPSIQINEYALNALSPLDGRYEKNISGLKEYFSEKALIKYRIKVEIKWLLFLINKNMVKNEKGEIVKISPLDLGFFLKKYLKQYIILLVNLDQIYEKFDIEIAKRVKEIENVTNHDVKAVEYYIKEQLEKIPVFSQLKEYVHFCCTSEDINNLAYSLMLTRAKDKYLLNSIDEVQLKLIELSQKYAEKPMLSRTHGQVASPTTVGKEFANFTYRANRQIKQLNNFKFSAKLNGAVGNFNAHIFAYPEYDWVSLSQEFIESIGLEFNPYTTQIEPHDSLAEFYNTLSLLNTIYLGLSRDIWNYISISYFKQKSKKNEVGSSTMPHKVNPIDFENCEGNLGLANSIANHFCQKLPISRFQRDLSDSTVMRNHGIAFGYSVVGYKSLLKGLDKIEVNNQKMNEDLDQHWEVLAEPIQTVMRKYGLENPYEILKDLTRGKSIVQKKIQEIQLKIQNYQKIKNYYFRTQASQLYRKCSYNGSYIKIFMKFSFFYLLIFILNYIMIKQYKYLFFCNIKYLQYILQVYIYMYLLFFIILQQIYQQILIHYNIIKNNEIQYKYNIIICKYDLQ</sequence>
<evidence type="ECO:0000256" key="3">
    <source>
        <dbReference type="ARBA" id="ARBA00008273"/>
    </source>
</evidence>
<comment type="similarity">
    <text evidence="3 9">Belongs to the lyase 1 family. Adenylosuccinate lyase subfamily.</text>
</comment>
<dbReference type="InterPro" id="IPR000362">
    <property type="entry name" value="Fumarate_lyase_fam"/>
</dbReference>
<comment type="pathway">
    <text evidence="1 9">Purine metabolism; IMP biosynthesis via de novo pathway; 5-amino-1-(5-phospho-D-ribosyl)imidazole-4-carboxamide from 5-amino-1-(5-phospho-D-ribosyl)imidazole-4-carboxylate: step 2/2.</text>
</comment>
<dbReference type="PRINTS" id="PR00149">
    <property type="entry name" value="FUMRATELYASE"/>
</dbReference>
<comment type="catalytic activity">
    <reaction evidence="9">
        <text>N(6)-(1,2-dicarboxyethyl)-AMP = fumarate + AMP</text>
        <dbReference type="Rhea" id="RHEA:16853"/>
        <dbReference type="ChEBI" id="CHEBI:29806"/>
        <dbReference type="ChEBI" id="CHEBI:57567"/>
        <dbReference type="ChEBI" id="CHEBI:456215"/>
        <dbReference type="EC" id="4.3.2.2"/>
    </reaction>
</comment>
<keyword evidence="6 9" id="KW-0658">Purine biosynthesis</keyword>
<dbReference type="PANTHER" id="PTHR43411">
    <property type="entry name" value="ADENYLOSUCCINATE LYASE"/>
    <property type="match status" value="1"/>
</dbReference>
<dbReference type="InterPro" id="IPR022761">
    <property type="entry name" value="Fumarate_lyase_N"/>
</dbReference>